<evidence type="ECO:0000313" key="4">
    <source>
        <dbReference type="Proteomes" id="UP000317650"/>
    </source>
</evidence>
<accession>A0A4S8J0P0</accession>
<keyword evidence="1" id="KW-0812">Transmembrane</keyword>
<organism evidence="3 4">
    <name type="scientific">Musa balbisiana</name>
    <name type="common">Banana</name>
    <dbReference type="NCBI Taxonomy" id="52838"/>
    <lineage>
        <taxon>Eukaryota</taxon>
        <taxon>Viridiplantae</taxon>
        <taxon>Streptophyta</taxon>
        <taxon>Embryophyta</taxon>
        <taxon>Tracheophyta</taxon>
        <taxon>Spermatophyta</taxon>
        <taxon>Magnoliopsida</taxon>
        <taxon>Liliopsida</taxon>
        <taxon>Zingiberales</taxon>
        <taxon>Musaceae</taxon>
        <taxon>Musa</taxon>
    </lineage>
</organism>
<proteinExistence type="predicted"/>
<dbReference type="PANTHER" id="PTHR35718">
    <property type="entry name" value="EXPRESSED PROTEIN"/>
    <property type="match status" value="1"/>
</dbReference>
<name>A0A4S8J0P0_MUSBA</name>
<sequence length="154" mass="16289">MAFALPSYTLVVFFLSSLLLLHFGDARRHHAVVRLQARSPHGLAFQEPMPFPPTAFEFFHPKLLLPPASAPMPLASSSFYPAATSAKVRADEEVEAAGEHSSPAERGGVGASGVAAVVLGLALVVIAAMLASYVVVVRRRSDVTRAKGTVQPDA</sequence>
<dbReference type="AlphaFoldDB" id="A0A4S8J0P0"/>
<dbReference type="Proteomes" id="UP000317650">
    <property type="component" value="Chromosome 11"/>
</dbReference>
<dbReference type="PANTHER" id="PTHR35718:SF1">
    <property type="entry name" value="EXPRESSED PROTEIN"/>
    <property type="match status" value="1"/>
</dbReference>
<gene>
    <name evidence="3" type="ORF">C4D60_Mb11t00400</name>
</gene>
<evidence type="ECO:0000256" key="2">
    <source>
        <dbReference type="SAM" id="SignalP"/>
    </source>
</evidence>
<feature type="signal peptide" evidence="2">
    <location>
        <begin position="1"/>
        <end position="26"/>
    </location>
</feature>
<dbReference type="STRING" id="52838.A0A4S8J0P0"/>
<keyword evidence="4" id="KW-1185">Reference proteome</keyword>
<evidence type="ECO:0000256" key="1">
    <source>
        <dbReference type="SAM" id="Phobius"/>
    </source>
</evidence>
<feature type="chain" id="PRO_5020396715" evidence="2">
    <location>
        <begin position="27"/>
        <end position="154"/>
    </location>
</feature>
<reference evidence="3 4" key="1">
    <citation type="journal article" date="2019" name="Nat. Plants">
        <title>Genome sequencing of Musa balbisiana reveals subgenome evolution and function divergence in polyploid bananas.</title>
        <authorList>
            <person name="Yao X."/>
        </authorList>
    </citation>
    <scope>NUCLEOTIDE SEQUENCE [LARGE SCALE GENOMIC DNA]</scope>
    <source>
        <strain evidence="4">cv. DH-PKW</strain>
        <tissue evidence="3">Leaves</tissue>
    </source>
</reference>
<comment type="caution">
    <text evidence="3">The sequence shown here is derived from an EMBL/GenBank/DDBJ whole genome shotgun (WGS) entry which is preliminary data.</text>
</comment>
<dbReference type="EMBL" id="PYDT01000007">
    <property type="protein sequence ID" value="THU54850.1"/>
    <property type="molecule type" value="Genomic_DNA"/>
</dbReference>
<keyword evidence="1" id="KW-0472">Membrane</keyword>
<evidence type="ECO:0000313" key="3">
    <source>
        <dbReference type="EMBL" id="THU54850.1"/>
    </source>
</evidence>
<protein>
    <submittedName>
        <fullName evidence="3">Uncharacterized protein</fullName>
    </submittedName>
</protein>
<feature type="transmembrane region" description="Helical" evidence="1">
    <location>
        <begin position="114"/>
        <end position="137"/>
    </location>
</feature>
<keyword evidence="2" id="KW-0732">Signal</keyword>
<keyword evidence="1" id="KW-1133">Transmembrane helix</keyword>